<evidence type="ECO:0000256" key="1">
    <source>
        <dbReference type="SAM" id="Coils"/>
    </source>
</evidence>
<dbReference type="InterPro" id="IPR046347">
    <property type="entry name" value="bZIP_sf"/>
</dbReference>
<proteinExistence type="predicted"/>
<dbReference type="Gene3D" id="1.20.5.170">
    <property type="match status" value="1"/>
</dbReference>
<evidence type="ECO:0000313" key="3">
    <source>
        <dbReference type="WBParaSite" id="ACRNAN_scaffold2262.g14218.t1"/>
    </source>
</evidence>
<protein>
    <submittedName>
        <fullName evidence="3">Uncharacterized protein</fullName>
    </submittedName>
</protein>
<reference evidence="3" key="1">
    <citation type="submission" date="2022-11" db="UniProtKB">
        <authorList>
            <consortium name="WormBaseParasite"/>
        </authorList>
    </citation>
    <scope>IDENTIFICATION</scope>
</reference>
<keyword evidence="2" id="KW-1185">Reference proteome</keyword>
<accession>A0A914DCI6</accession>
<dbReference type="AlphaFoldDB" id="A0A914DCI6"/>
<name>A0A914DCI6_9BILA</name>
<dbReference type="SUPFAM" id="SSF57959">
    <property type="entry name" value="Leucine zipper domain"/>
    <property type="match status" value="1"/>
</dbReference>
<organism evidence="2 3">
    <name type="scientific">Acrobeloides nanus</name>
    <dbReference type="NCBI Taxonomy" id="290746"/>
    <lineage>
        <taxon>Eukaryota</taxon>
        <taxon>Metazoa</taxon>
        <taxon>Ecdysozoa</taxon>
        <taxon>Nematoda</taxon>
        <taxon>Chromadorea</taxon>
        <taxon>Rhabditida</taxon>
        <taxon>Tylenchina</taxon>
        <taxon>Cephalobomorpha</taxon>
        <taxon>Cephaloboidea</taxon>
        <taxon>Cephalobidae</taxon>
        <taxon>Acrobeloides</taxon>
    </lineage>
</organism>
<feature type="coiled-coil region" evidence="1">
    <location>
        <begin position="72"/>
        <end position="106"/>
    </location>
</feature>
<dbReference type="WBParaSite" id="ACRNAN_scaffold2262.g14218.t1">
    <property type="protein sequence ID" value="ACRNAN_scaffold2262.g14218.t1"/>
    <property type="gene ID" value="ACRNAN_scaffold2262.g14218"/>
</dbReference>
<dbReference type="GO" id="GO:0003700">
    <property type="term" value="F:DNA-binding transcription factor activity"/>
    <property type="evidence" value="ECO:0007669"/>
    <property type="project" value="InterPro"/>
</dbReference>
<evidence type="ECO:0000313" key="2">
    <source>
        <dbReference type="Proteomes" id="UP000887540"/>
    </source>
</evidence>
<sequence>MNEAMANHRRMAIKNSKKDTNISDAVMHYLSDRTDGQLLELLVSMLDEASEKGINLDTIKRIRERSNEKGYRQRRSQKMDDLKQEISILEQTKEELHEKCQRLEQEVIPLRTAIFTSHPNDCECNNFIKSTEFLNF</sequence>
<dbReference type="Proteomes" id="UP000887540">
    <property type="component" value="Unplaced"/>
</dbReference>
<keyword evidence="1" id="KW-0175">Coiled coil</keyword>